<evidence type="ECO:0000313" key="3">
    <source>
        <dbReference type="Proteomes" id="UP000479499"/>
    </source>
</evidence>
<protein>
    <submittedName>
        <fullName evidence="2">Uncharacterized protein</fullName>
    </submittedName>
</protein>
<dbReference type="AlphaFoldDB" id="A0A6M1KKH7"/>
<feature type="transmembrane region" description="Helical" evidence="1">
    <location>
        <begin position="296"/>
        <end position="319"/>
    </location>
</feature>
<accession>A0A6M1KKH7</accession>
<feature type="transmembrane region" description="Helical" evidence="1">
    <location>
        <begin position="161"/>
        <end position="183"/>
    </location>
</feature>
<keyword evidence="1" id="KW-1133">Transmembrane helix</keyword>
<organism evidence="2 3">
    <name type="scientific">Streptococcus equi subsp. ruminatorum</name>
    <dbReference type="NCBI Taxonomy" id="254358"/>
    <lineage>
        <taxon>Bacteria</taxon>
        <taxon>Bacillati</taxon>
        <taxon>Bacillota</taxon>
        <taxon>Bacilli</taxon>
        <taxon>Lactobacillales</taxon>
        <taxon>Streptococcaceae</taxon>
        <taxon>Streptococcus</taxon>
    </lineage>
</organism>
<keyword evidence="1" id="KW-0472">Membrane</keyword>
<feature type="transmembrane region" description="Helical" evidence="1">
    <location>
        <begin position="12"/>
        <end position="35"/>
    </location>
</feature>
<feature type="transmembrane region" description="Helical" evidence="1">
    <location>
        <begin position="242"/>
        <end position="263"/>
    </location>
</feature>
<feature type="transmembrane region" description="Helical" evidence="1">
    <location>
        <begin position="325"/>
        <end position="345"/>
    </location>
</feature>
<comment type="caution">
    <text evidence="2">The sequence shown here is derived from an EMBL/GenBank/DDBJ whole genome shotgun (WGS) entry which is preliminary data.</text>
</comment>
<proteinExistence type="predicted"/>
<evidence type="ECO:0000313" key="2">
    <source>
        <dbReference type="EMBL" id="NGL84232.1"/>
    </source>
</evidence>
<feature type="transmembrane region" description="Helical" evidence="1">
    <location>
        <begin position="357"/>
        <end position="376"/>
    </location>
</feature>
<evidence type="ECO:0000256" key="1">
    <source>
        <dbReference type="SAM" id="Phobius"/>
    </source>
</evidence>
<feature type="transmembrane region" description="Helical" evidence="1">
    <location>
        <begin position="119"/>
        <end position="141"/>
    </location>
</feature>
<keyword evidence="1" id="KW-0812">Transmembrane</keyword>
<dbReference type="EMBL" id="JAAKFZ010000011">
    <property type="protein sequence ID" value="NGL84232.1"/>
    <property type="molecule type" value="Genomic_DNA"/>
</dbReference>
<name>A0A6M1KKH7_9STRE</name>
<feature type="transmembrane region" description="Helical" evidence="1">
    <location>
        <begin position="93"/>
        <end position="112"/>
    </location>
</feature>
<reference evidence="2 3" key="1">
    <citation type="submission" date="2020-02" db="EMBL/GenBank/DDBJ databases">
        <title>M-like protein SrM is not crucial to the virulence of a novel isolate of Streptococcus equi subsp. ruminatorum from Macaca mulatta.</title>
        <authorList>
            <person name="Guo G."/>
            <person name="Cheng L."/>
            <person name="Zhang W."/>
        </authorList>
    </citation>
    <scope>NUCLEOTIDE SEQUENCE [LARGE SCALE GENOMIC DNA]</scope>
    <source>
        <strain evidence="2 3">FJ1804</strain>
    </source>
</reference>
<dbReference type="Proteomes" id="UP000479499">
    <property type="component" value="Unassembled WGS sequence"/>
</dbReference>
<feature type="transmembrane region" description="Helical" evidence="1">
    <location>
        <begin position="204"/>
        <end position="230"/>
    </location>
</feature>
<sequence>MKHVFKYHKGNILGYLNIVGFTLLFYGSVIGMIMFRNSLTYDGASSLISTFILVSGTYHSVKSTFPYEGKRHPTFILTPYYLFKHLLLSVNKVYALQIRVVSIGVICLAIAFPEQLAWIALSLLAVFMYWLSLSLATIFQVAGRILNLLMIYGMYLHQESLVIACLCLNAVILVLNITIDFRYPYQWLAARAKKTENTITLLRLVVNMITDHLALMILFIIFCIATTYFTQRLLLLFDYSSFSIPVFFLSATTYITLLEVMVGKDIKELELDRGLVVLHFLNKDISVYKAYRNSQFLLFAHILAVIHTGCVIGLLPFLLNGQAALFLSNLVMIPFIYFISFCYFVKSIKMVADDLSVFRWVILVLYFILVVIAMVGSRL</sequence>
<gene>
    <name evidence="2" type="ORF">G5B50_05525</name>
</gene>